<reference evidence="1 2" key="1">
    <citation type="journal article" date="2019" name="Sci. Rep.">
        <title>Orb-weaving spider Araneus ventricosus genome elucidates the spidroin gene catalogue.</title>
        <authorList>
            <person name="Kono N."/>
            <person name="Nakamura H."/>
            <person name="Ohtoshi R."/>
            <person name="Moran D.A.P."/>
            <person name="Shinohara A."/>
            <person name="Yoshida Y."/>
            <person name="Fujiwara M."/>
            <person name="Mori M."/>
            <person name="Tomita M."/>
            <person name="Arakawa K."/>
        </authorList>
    </citation>
    <scope>NUCLEOTIDE SEQUENCE [LARGE SCALE GENOMIC DNA]</scope>
</reference>
<gene>
    <name evidence="1" type="ORF">AVEN_24194_1</name>
</gene>
<dbReference type="EMBL" id="BGPR01063812">
    <property type="protein sequence ID" value="GBO38960.1"/>
    <property type="molecule type" value="Genomic_DNA"/>
</dbReference>
<comment type="caution">
    <text evidence="1">The sequence shown here is derived from an EMBL/GenBank/DDBJ whole genome shotgun (WGS) entry which is preliminary data.</text>
</comment>
<accession>A0A4Y2WR86</accession>
<name>A0A4Y2WR86_ARAVE</name>
<organism evidence="1 2">
    <name type="scientific">Araneus ventricosus</name>
    <name type="common">Orbweaver spider</name>
    <name type="synonym">Epeira ventricosa</name>
    <dbReference type="NCBI Taxonomy" id="182803"/>
    <lineage>
        <taxon>Eukaryota</taxon>
        <taxon>Metazoa</taxon>
        <taxon>Ecdysozoa</taxon>
        <taxon>Arthropoda</taxon>
        <taxon>Chelicerata</taxon>
        <taxon>Arachnida</taxon>
        <taxon>Araneae</taxon>
        <taxon>Araneomorphae</taxon>
        <taxon>Entelegynae</taxon>
        <taxon>Araneoidea</taxon>
        <taxon>Araneidae</taxon>
        <taxon>Araneus</taxon>
    </lineage>
</organism>
<evidence type="ECO:0000313" key="2">
    <source>
        <dbReference type="Proteomes" id="UP000499080"/>
    </source>
</evidence>
<sequence>MGRRIIFKIIMTQSLGKQTGQIVYGRMATQLAEKDIFGKYTRKVLGRPPGCFIYSSDDKYCIKRSIDNVSFISSSPILKGGFTVTKKE</sequence>
<evidence type="ECO:0000313" key="1">
    <source>
        <dbReference type="EMBL" id="GBO38960.1"/>
    </source>
</evidence>
<protein>
    <submittedName>
        <fullName evidence="1">Uncharacterized protein</fullName>
    </submittedName>
</protein>
<keyword evidence="2" id="KW-1185">Reference proteome</keyword>
<proteinExistence type="predicted"/>
<dbReference type="AlphaFoldDB" id="A0A4Y2WR86"/>
<dbReference type="Proteomes" id="UP000499080">
    <property type="component" value="Unassembled WGS sequence"/>
</dbReference>